<dbReference type="InterPro" id="IPR002104">
    <property type="entry name" value="Integrase_catalytic"/>
</dbReference>
<protein>
    <submittedName>
        <fullName evidence="6">Preprotein translocase</fullName>
    </submittedName>
</protein>
<evidence type="ECO:0000256" key="1">
    <source>
        <dbReference type="ARBA" id="ARBA00008857"/>
    </source>
</evidence>
<dbReference type="Pfam" id="PF00589">
    <property type="entry name" value="Phage_integrase"/>
    <property type="match status" value="1"/>
</dbReference>
<dbReference type="GO" id="GO:0003677">
    <property type="term" value="F:DNA binding"/>
    <property type="evidence" value="ECO:0007669"/>
    <property type="project" value="InterPro"/>
</dbReference>
<proteinExistence type="inferred from homology"/>
<dbReference type="PANTHER" id="PTHR30629:SF6">
    <property type="entry name" value="PROPHAGE INTEGRASE INTA-RELATED"/>
    <property type="match status" value="1"/>
</dbReference>
<dbReference type="InterPro" id="IPR011010">
    <property type="entry name" value="DNA_brk_join_enz"/>
</dbReference>
<dbReference type="Gene3D" id="3.30.160.390">
    <property type="entry name" value="Integrase, DNA-binding domain"/>
    <property type="match status" value="1"/>
</dbReference>
<keyword evidence="3" id="KW-0233">DNA recombination</keyword>
<dbReference type="GO" id="GO:0006310">
    <property type="term" value="P:DNA recombination"/>
    <property type="evidence" value="ECO:0007669"/>
    <property type="project" value="UniProtKB-KW"/>
</dbReference>
<comment type="caution">
    <text evidence="6">The sequence shown here is derived from an EMBL/GenBank/DDBJ whole genome shotgun (WGS) entry which is preliminary data.</text>
</comment>
<evidence type="ECO:0000256" key="3">
    <source>
        <dbReference type="ARBA" id="ARBA00023172"/>
    </source>
</evidence>
<accession>A0A246ISF2</accession>
<evidence type="ECO:0000313" key="6">
    <source>
        <dbReference type="EMBL" id="OWQ83102.1"/>
    </source>
</evidence>
<dbReference type="InterPro" id="IPR013762">
    <property type="entry name" value="Integrase-like_cat_sf"/>
</dbReference>
<dbReference type="InterPro" id="IPR050808">
    <property type="entry name" value="Phage_Integrase"/>
</dbReference>
<evidence type="ECO:0000259" key="5">
    <source>
        <dbReference type="PROSITE" id="PS51898"/>
    </source>
</evidence>
<evidence type="ECO:0000256" key="2">
    <source>
        <dbReference type="ARBA" id="ARBA00022908"/>
    </source>
</evidence>
<dbReference type="Pfam" id="PF13356">
    <property type="entry name" value="Arm-DNA-bind_3"/>
    <property type="match status" value="1"/>
</dbReference>
<sequence length="478" mass="52479">MTKVAFTAGRVNGFKCPPEKKQAFLWDAIAPGLGLRGTPAGRPAYVFQGVYQGKDVRITIGGLDAWSIDEARAKTRALQRLIDEGKDPRDLKRDAIAATEAKKAAAAAHAEAERVAAVTVGEIWAIYLEERRSVWGERHYADHVKMAKAGGEVSKRGVKIAADGTKPKTVPGPLFHLLTLPLRDLTPAVIEEWAAEQAKTRPTYARLCWRCLKVFLNWCAEHSIYAALLTSANPAKTKKAREALGRPAAHDDAVEKGQLATWFSAVRGIDNPVISAYLQAMLLTGARPGEMLTLRWEDMDTRWMSMTIRDKDEGDRVIPLTPYVAALLDALPRRNEWVFSSTRALSLDPASIKRREAKHARKGSQAPTGERVRASASGHLTDPGSAHRCACSAVGLEGLTLHGLRRSFSTLTEWLGIPTGVVAQIQGHKPSATAEKHYKRRPLDLLRVHHERIEQWILEQAGIKRGSPAQELPLVAAA</sequence>
<keyword evidence="7" id="KW-1185">Reference proteome</keyword>
<organism evidence="6 7">
    <name type="scientific">Roseateles aquatilis</name>
    <dbReference type="NCBI Taxonomy" id="431061"/>
    <lineage>
        <taxon>Bacteria</taxon>
        <taxon>Pseudomonadati</taxon>
        <taxon>Pseudomonadota</taxon>
        <taxon>Betaproteobacteria</taxon>
        <taxon>Burkholderiales</taxon>
        <taxon>Sphaerotilaceae</taxon>
        <taxon>Roseateles</taxon>
    </lineage>
</organism>
<feature type="region of interest" description="Disordered" evidence="4">
    <location>
        <begin position="354"/>
        <end position="382"/>
    </location>
</feature>
<dbReference type="EMBL" id="NIOF01000024">
    <property type="protein sequence ID" value="OWQ83102.1"/>
    <property type="molecule type" value="Genomic_DNA"/>
</dbReference>
<dbReference type="SUPFAM" id="SSF56349">
    <property type="entry name" value="DNA breaking-rejoining enzymes"/>
    <property type="match status" value="1"/>
</dbReference>
<comment type="similarity">
    <text evidence="1">Belongs to the 'phage' integrase family.</text>
</comment>
<name>A0A246ISF2_9BURK</name>
<evidence type="ECO:0000313" key="7">
    <source>
        <dbReference type="Proteomes" id="UP000197468"/>
    </source>
</evidence>
<evidence type="ECO:0000256" key="4">
    <source>
        <dbReference type="SAM" id="MobiDB-lite"/>
    </source>
</evidence>
<dbReference type="Proteomes" id="UP000197468">
    <property type="component" value="Unassembled WGS sequence"/>
</dbReference>
<reference evidence="6 7" key="1">
    <citation type="journal article" date="2008" name="Int. J. Syst. Evol. Microbiol.">
        <title>Description of Roseateles aquatilis sp. nov. and Roseateles terrae sp. nov., in the class Betaproteobacteria, and emended description of the genus Roseateles.</title>
        <authorList>
            <person name="Gomila M."/>
            <person name="Bowien B."/>
            <person name="Falsen E."/>
            <person name="Moore E.R."/>
            <person name="Lalucat J."/>
        </authorList>
    </citation>
    <scope>NUCLEOTIDE SEQUENCE [LARGE SCALE GENOMIC DNA]</scope>
    <source>
        <strain evidence="6 7">CCUG 48205</strain>
    </source>
</reference>
<feature type="domain" description="Tyr recombinase" evidence="5">
    <location>
        <begin position="249"/>
        <end position="451"/>
    </location>
</feature>
<dbReference type="GO" id="GO:0015074">
    <property type="term" value="P:DNA integration"/>
    <property type="evidence" value="ECO:0007669"/>
    <property type="project" value="UniProtKB-KW"/>
</dbReference>
<gene>
    <name evidence="6" type="ORF">CDN99_27220</name>
</gene>
<dbReference type="AlphaFoldDB" id="A0A246ISF2"/>
<dbReference type="InterPro" id="IPR025166">
    <property type="entry name" value="Integrase_DNA_bind_dom"/>
</dbReference>
<dbReference type="PANTHER" id="PTHR30629">
    <property type="entry name" value="PROPHAGE INTEGRASE"/>
    <property type="match status" value="1"/>
</dbReference>
<dbReference type="PROSITE" id="PS51898">
    <property type="entry name" value="TYR_RECOMBINASE"/>
    <property type="match status" value="1"/>
</dbReference>
<dbReference type="InterPro" id="IPR038488">
    <property type="entry name" value="Integrase_DNA-bd_sf"/>
</dbReference>
<dbReference type="Gene3D" id="1.10.443.10">
    <property type="entry name" value="Intergrase catalytic core"/>
    <property type="match status" value="1"/>
</dbReference>
<dbReference type="OrthoDB" id="8556969at2"/>
<dbReference type="RefSeq" id="WP_088388706.1">
    <property type="nucleotide sequence ID" value="NZ_NIOF01000024.1"/>
</dbReference>
<keyword evidence="2" id="KW-0229">DNA integration</keyword>